<evidence type="ECO:0000313" key="1">
    <source>
        <dbReference type="EMBL" id="KAI4371508.1"/>
    </source>
</evidence>
<sequence length="350" mass="38396">MGSVANPKTWEQPIPYTNIRDCSKGFCSLYCPQWCFLVFPPPPPPPPSSLFPDCNSNLKLSPFAISIIALLACAVLLVGYYVLISKFRRGGGNPARRRIIDGYPSLRFDNDHDPSFHMAWQVETIGLDESVIRSITVCCYKKGVGLIEGTCSVCLSEFEEDESVRLLPKCAHAFHIPCIDTWLKSHSTCPLCRSEIVFAGTFPIASPLLMERVALHSLPPLMDGSTAEVREGNDGEKEDGTSAVDNPAGKLPSRVQSDLGSTRDTVIEIEEDRTQGLRRTMSMDHSYQDRLLAWESVVVCRAGHSDSGGSSLQELGSCFHSKVVPEKMKGSLSSDRCRRGILSSGTIPGR</sequence>
<dbReference type="Proteomes" id="UP001057402">
    <property type="component" value="Chromosome 5"/>
</dbReference>
<accession>A0ACB9R207</accession>
<dbReference type="EMBL" id="CM042884">
    <property type="protein sequence ID" value="KAI4371508.1"/>
    <property type="molecule type" value="Genomic_DNA"/>
</dbReference>
<organism evidence="1 2">
    <name type="scientific">Melastoma candidum</name>
    <dbReference type="NCBI Taxonomy" id="119954"/>
    <lineage>
        <taxon>Eukaryota</taxon>
        <taxon>Viridiplantae</taxon>
        <taxon>Streptophyta</taxon>
        <taxon>Embryophyta</taxon>
        <taxon>Tracheophyta</taxon>
        <taxon>Spermatophyta</taxon>
        <taxon>Magnoliopsida</taxon>
        <taxon>eudicotyledons</taxon>
        <taxon>Gunneridae</taxon>
        <taxon>Pentapetalae</taxon>
        <taxon>rosids</taxon>
        <taxon>malvids</taxon>
        <taxon>Myrtales</taxon>
        <taxon>Melastomataceae</taxon>
        <taxon>Melastomatoideae</taxon>
        <taxon>Melastomateae</taxon>
        <taxon>Melastoma</taxon>
    </lineage>
</organism>
<gene>
    <name evidence="1" type="ORF">MLD38_019736</name>
</gene>
<name>A0ACB9R207_9MYRT</name>
<evidence type="ECO:0000313" key="2">
    <source>
        <dbReference type="Proteomes" id="UP001057402"/>
    </source>
</evidence>
<proteinExistence type="predicted"/>
<reference evidence="2" key="1">
    <citation type="journal article" date="2023" name="Front. Plant Sci.">
        <title>Chromosomal-level genome assembly of Melastoma candidum provides insights into trichome evolution.</title>
        <authorList>
            <person name="Zhong Y."/>
            <person name="Wu W."/>
            <person name="Sun C."/>
            <person name="Zou P."/>
            <person name="Liu Y."/>
            <person name="Dai S."/>
            <person name="Zhou R."/>
        </authorList>
    </citation>
    <scope>NUCLEOTIDE SEQUENCE [LARGE SCALE GENOMIC DNA]</scope>
</reference>
<comment type="caution">
    <text evidence="1">The sequence shown here is derived from an EMBL/GenBank/DDBJ whole genome shotgun (WGS) entry which is preliminary data.</text>
</comment>
<keyword evidence="2" id="KW-1185">Reference proteome</keyword>
<protein>
    <submittedName>
        <fullName evidence="1">Uncharacterized protein</fullName>
    </submittedName>
</protein>